<protein>
    <submittedName>
        <fullName evidence="9">Eukaryotic translation initiation factor 2-alpha kinase pek-1</fullName>
    </submittedName>
</protein>
<dbReference type="OrthoDB" id="1405469at2759"/>
<keyword evidence="10" id="KW-1185">Reference proteome</keyword>
<dbReference type="Gene3D" id="3.30.200.20">
    <property type="entry name" value="Phosphorylase Kinase, domain 1"/>
    <property type="match status" value="1"/>
</dbReference>
<name>A0A226DXX2_FOLCA</name>
<gene>
    <name evidence="9" type="ORF">Fcan01_16640</name>
</gene>
<dbReference type="GO" id="GO:0004672">
    <property type="term" value="F:protein kinase activity"/>
    <property type="evidence" value="ECO:0007669"/>
    <property type="project" value="InterPro"/>
</dbReference>
<feature type="region of interest" description="Disordered" evidence="7">
    <location>
        <begin position="118"/>
        <end position="137"/>
    </location>
</feature>
<evidence type="ECO:0000313" key="10">
    <source>
        <dbReference type="Proteomes" id="UP000198287"/>
    </source>
</evidence>
<dbReference type="PROSITE" id="PS00107">
    <property type="entry name" value="PROTEIN_KINASE_ATP"/>
    <property type="match status" value="1"/>
</dbReference>
<dbReference type="InterPro" id="IPR017441">
    <property type="entry name" value="Protein_kinase_ATP_BS"/>
</dbReference>
<evidence type="ECO:0000313" key="9">
    <source>
        <dbReference type="EMBL" id="OXA49066.1"/>
    </source>
</evidence>
<feature type="compositionally biased region" description="Polar residues" evidence="7">
    <location>
        <begin position="126"/>
        <end position="136"/>
    </location>
</feature>
<keyword evidence="3 9" id="KW-0418">Kinase</keyword>
<dbReference type="EMBL" id="LNIX01000011">
    <property type="protein sequence ID" value="OXA49066.1"/>
    <property type="molecule type" value="Genomic_DNA"/>
</dbReference>
<organism evidence="9 10">
    <name type="scientific">Folsomia candida</name>
    <name type="common">Springtail</name>
    <dbReference type="NCBI Taxonomy" id="158441"/>
    <lineage>
        <taxon>Eukaryota</taxon>
        <taxon>Metazoa</taxon>
        <taxon>Ecdysozoa</taxon>
        <taxon>Arthropoda</taxon>
        <taxon>Hexapoda</taxon>
        <taxon>Collembola</taxon>
        <taxon>Entomobryomorpha</taxon>
        <taxon>Isotomoidea</taxon>
        <taxon>Isotomidae</taxon>
        <taxon>Proisotominae</taxon>
        <taxon>Folsomia</taxon>
    </lineage>
</organism>
<dbReference type="Pfam" id="PF00069">
    <property type="entry name" value="Pkinase"/>
    <property type="match status" value="1"/>
</dbReference>
<dbReference type="GO" id="GO:0003743">
    <property type="term" value="F:translation initiation factor activity"/>
    <property type="evidence" value="ECO:0007669"/>
    <property type="project" value="UniProtKB-KW"/>
</dbReference>
<reference evidence="9 10" key="1">
    <citation type="submission" date="2015-12" db="EMBL/GenBank/DDBJ databases">
        <title>The genome of Folsomia candida.</title>
        <authorList>
            <person name="Faddeeva A."/>
            <person name="Derks M.F."/>
            <person name="Anvar Y."/>
            <person name="Smit S."/>
            <person name="Van Straalen N."/>
            <person name="Roelofs D."/>
        </authorList>
    </citation>
    <scope>NUCLEOTIDE SEQUENCE [LARGE SCALE GENOMIC DNA]</scope>
    <source>
        <strain evidence="9 10">VU population</strain>
        <tissue evidence="9">Whole body</tissue>
    </source>
</reference>
<evidence type="ECO:0000256" key="5">
    <source>
        <dbReference type="ARBA" id="ARBA00037982"/>
    </source>
</evidence>
<comment type="caution">
    <text evidence="9">The sequence shown here is derived from an EMBL/GenBank/DDBJ whole genome shotgun (WGS) entry which is preliminary data.</text>
</comment>
<keyword evidence="4 6" id="KW-0067">ATP-binding</keyword>
<dbReference type="InterPro" id="IPR000719">
    <property type="entry name" value="Prot_kinase_dom"/>
</dbReference>
<evidence type="ECO:0000256" key="2">
    <source>
        <dbReference type="ARBA" id="ARBA00022741"/>
    </source>
</evidence>
<evidence type="ECO:0000256" key="3">
    <source>
        <dbReference type="ARBA" id="ARBA00022777"/>
    </source>
</evidence>
<dbReference type="InterPro" id="IPR008271">
    <property type="entry name" value="Ser/Thr_kinase_AS"/>
</dbReference>
<dbReference type="Proteomes" id="UP000198287">
    <property type="component" value="Unassembled WGS sequence"/>
</dbReference>
<evidence type="ECO:0000256" key="4">
    <source>
        <dbReference type="ARBA" id="ARBA00022840"/>
    </source>
</evidence>
<feature type="binding site" evidence="6">
    <location>
        <position position="52"/>
    </location>
    <ligand>
        <name>ATP</name>
        <dbReference type="ChEBI" id="CHEBI:30616"/>
    </ligand>
</feature>
<comment type="similarity">
    <text evidence="5">Belongs to the protein kinase superfamily. Ser/Thr protein kinase family. GCN2 subfamily.</text>
</comment>
<dbReference type="GO" id="GO:0005634">
    <property type="term" value="C:nucleus"/>
    <property type="evidence" value="ECO:0007669"/>
    <property type="project" value="TreeGrafter"/>
</dbReference>
<keyword evidence="9" id="KW-0396">Initiation factor</keyword>
<sequence length="1561" mass="179124">MSSRSEEHTPEFKSKKENIRAIKFLGGGSFGNVFEIEEETSEFSQPLSFAVKQISVEKYKFYFQNEVTPFSKLLREVHLLKKLGATGSSQDSSQGQNPTEFVVKLYDDWVEGKHAGNEEELDKSFKTANPDFSSGQTPPPTKNWLFIKMELCHLTLDDWLKRDKIQGYASTFNFPSPSQHLKIIHQLLQALSLIHNHPPKGVVHRDIKPANIFLNCSTAGDITMKLGDFGLGRVLREDKSRVSTVALGTARYKSPEMLKEDGYYDTKTDVFSMGLVFLEIIVNYEGGIYGETTPKEVQRILNNLFYRLQVGKLSNLVDEFSSEVLNLEIEIVNRMTAFDKDERFTAGIALGYLENLDKFSALLAKERKEARLIFYNVPPPTTFVLRGRTEQVQDLENFLQHEPSTSIMWLSGPMSIGVTEFASYCARKSKGEMHIVWLDYQSISTSLKTLVSFLGIEFNNLDFDNSHDQIDLTLLKLVITDLRRRDSTVPILFIFHDIFYTIEASELVEKLLNSDNNRLLKFILVTKFNPPDSLESVSSKIIKLEALDLYSSTLLVKDWLSTLNLDLDKHSTNIEEVAKLTFNIPGFIRRLCDYINSLLLTSDPISLNEAITFLKYDMRTLLKFKGGRRKSFQSQWQDIKERYVDLEDWEYKILQVLSFAFPRGKGDTSILSEICNKTLGLQLEEEMDFDKFQYNVSEFNICSVIVDRGSYSGQSLEIYPLLNEIIKMEFISAEKEEFGNVLVQLLDLAKKSGGIDEFGGMPEILFRTLWEWLAKEDDLRVKYVQEFIEFTINLGGSWELPPLNEDSNRFACRAWAQDKFRQLQQDLISGGHGEENLAIITIKCYEIVYNVYNDISRSIKPFITLRNFLIEKKEKIEKSNNNLSKFLLEHCCPLVSKFVFEQGSTISQSDKDLIKYWILLEINEIDDCIRDVDFVIFSFLPILRADEYKTILEIGEMVISHWFKYQDIHQPNQIIVVVIFLCIMISMSLRGIPEMDELLNKLEAIVKFNFPSVSQGLFLWKLWLFDKWPKWFASSLFISGNKLDLILNLLLLIFIKSHNTQQEFFEELRGTYVKFLENSKGRVQDINGLRKRYIKILQEMVEQTNELFEAGIIPRFYRNYVKSEVNQCCALANLKLEGSIDSSAYSSLDIYTKNVDDWTPFFIGLAMYGNHPELDEMLDKIVKKNGENGVIIINENGYFIWDPNLTNLPNSNQLTTLGHVKLCLEQTGELIMPQIMENFSPIYPHLGGGVLVHLFLSPITVPYRGQLLHNFLTHAKDKATLKSVVHLLAEMLQLGSHIYEIETLFDLSIGIVAHVLTCGTEDEENFGLATHLLKTLIREFSTHYEGRGRLVSLGENFLSAYPIGKISLRGVEIGIREACVGLMNQHWEKDCAIKCLNLLRALMKIRMKAKFSTPFATKENMVEQFDKILGYFNKIGIGDVGESSKFSVNLATIIFMLCLEKDLPGKEDDAVKVLGEIFKYYVEIEGFHEILYFRESIEFSGWRSTKFDSVREKACQLVQLEGGETLSFSKVEELLKRKLFTVKNDGNLELKRVGDEDGIVL</sequence>
<evidence type="ECO:0000259" key="8">
    <source>
        <dbReference type="PROSITE" id="PS50011"/>
    </source>
</evidence>
<keyword evidence="2 6" id="KW-0547">Nucleotide-binding</keyword>
<proteinExistence type="inferred from homology"/>
<dbReference type="CDD" id="cd00180">
    <property type="entry name" value="PKc"/>
    <property type="match status" value="1"/>
</dbReference>
<evidence type="ECO:0000256" key="6">
    <source>
        <dbReference type="PROSITE-ProRule" id="PRU10141"/>
    </source>
</evidence>
<feature type="domain" description="Protein kinase" evidence="8">
    <location>
        <begin position="19"/>
        <end position="356"/>
    </location>
</feature>
<keyword evidence="1" id="KW-0808">Transferase</keyword>
<dbReference type="Gene3D" id="1.10.510.10">
    <property type="entry name" value="Transferase(Phosphotransferase) domain 1"/>
    <property type="match status" value="1"/>
</dbReference>
<dbReference type="SUPFAM" id="SSF52540">
    <property type="entry name" value="P-loop containing nucleoside triphosphate hydrolases"/>
    <property type="match status" value="1"/>
</dbReference>
<dbReference type="InterPro" id="IPR027417">
    <property type="entry name" value="P-loop_NTPase"/>
</dbReference>
<dbReference type="GO" id="GO:0005737">
    <property type="term" value="C:cytoplasm"/>
    <property type="evidence" value="ECO:0007669"/>
    <property type="project" value="TreeGrafter"/>
</dbReference>
<dbReference type="InterPro" id="IPR011009">
    <property type="entry name" value="Kinase-like_dom_sf"/>
</dbReference>
<evidence type="ECO:0000256" key="1">
    <source>
        <dbReference type="ARBA" id="ARBA00022679"/>
    </source>
</evidence>
<dbReference type="InterPro" id="IPR050339">
    <property type="entry name" value="CC_SR_Kinase"/>
</dbReference>
<evidence type="ECO:0000256" key="7">
    <source>
        <dbReference type="SAM" id="MobiDB-lite"/>
    </source>
</evidence>
<dbReference type="GO" id="GO:0005524">
    <property type="term" value="F:ATP binding"/>
    <property type="evidence" value="ECO:0007669"/>
    <property type="project" value="UniProtKB-UniRule"/>
</dbReference>
<accession>A0A226DXX2</accession>
<dbReference type="PROSITE" id="PS50011">
    <property type="entry name" value="PROTEIN_KINASE_DOM"/>
    <property type="match status" value="1"/>
</dbReference>
<dbReference type="SMART" id="SM00220">
    <property type="entry name" value="S_TKc"/>
    <property type="match status" value="1"/>
</dbReference>
<dbReference type="PANTHER" id="PTHR11042">
    <property type="entry name" value="EUKARYOTIC TRANSLATION INITIATION FACTOR 2-ALPHA KINASE EIF2-ALPHA KINASE -RELATED"/>
    <property type="match status" value="1"/>
</dbReference>
<dbReference type="STRING" id="158441.A0A226DXX2"/>
<dbReference type="SUPFAM" id="SSF56112">
    <property type="entry name" value="Protein kinase-like (PK-like)"/>
    <property type="match status" value="1"/>
</dbReference>
<keyword evidence="9" id="KW-0648">Protein biosynthesis</keyword>
<dbReference type="PROSITE" id="PS00108">
    <property type="entry name" value="PROTEIN_KINASE_ST"/>
    <property type="match status" value="1"/>
</dbReference>